<dbReference type="AlphaFoldDB" id="A0A448WJ42"/>
<accession>A0A448WJ42</accession>
<evidence type="ECO:0000313" key="2">
    <source>
        <dbReference type="Proteomes" id="UP000784294"/>
    </source>
</evidence>
<gene>
    <name evidence="1" type="ORF">PXEA_LOCUS6414</name>
</gene>
<protein>
    <submittedName>
        <fullName evidence="1">Uncharacterized protein</fullName>
    </submittedName>
</protein>
<dbReference type="Proteomes" id="UP000784294">
    <property type="component" value="Unassembled WGS sequence"/>
</dbReference>
<comment type="caution">
    <text evidence="1">The sequence shown here is derived from an EMBL/GenBank/DDBJ whole genome shotgun (WGS) entry which is preliminary data.</text>
</comment>
<sequence length="97" mass="11233">MKPCSDDVRHTRDERHLVKRVVWPESNPVLPRRLRLKLHRYLSNAMPGPILSTAHWPTLLLFPSFANSSQKYTAKLPSSSPTYVTMANEQTNLKYLM</sequence>
<evidence type="ECO:0000313" key="1">
    <source>
        <dbReference type="EMBL" id="VEL12974.1"/>
    </source>
</evidence>
<name>A0A448WJ42_9PLAT</name>
<organism evidence="1 2">
    <name type="scientific">Protopolystoma xenopodis</name>
    <dbReference type="NCBI Taxonomy" id="117903"/>
    <lineage>
        <taxon>Eukaryota</taxon>
        <taxon>Metazoa</taxon>
        <taxon>Spiralia</taxon>
        <taxon>Lophotrochozoa</taxon>
        <taxon>Platyhelminthes</taxon>
        <taxon>Monogenea</taxon>
        <taxon>Polyopisthocotylea</taxon>
        <taxon>Polystomatidea</taxon>
        <taxon>Polystomatidae</taxon>
        <taxon>Protopolystoma</taxon>
    </lineage>
</organism>
<reference evidence="1" key="1">
    <citation type="submission" date="2018-11" db="EMBL/GenBank/DDBJ databases">
        <authorList>
            <consortium name="Pathogen Informatics"/>
        </authorList>
    </citation>
    <scope>NUCLEOTIDE SEQUENCE</scope>
</reference>
<dbReference type="EMBL" id="CAAALY010016418">
    <property type="protein sequence ID" value="VEL12974.1"/>
    <property type="molecule type" value="Genomic_DNA"/>
</dbReference>
<proteinExistence type="predicted"/>
<keyword evidence="2" id="KW-1185">Reference proteome</keyword>